<evidence type="ECO:0000313" key="3">
    <source>
        <dbReference type="Proteomes" id="UP000322545"/>
    </source>
</evidence>
<evidence type="ECO:0000256" key="1">
    <source>
        <dbReference type="SAM" id="SignalP"/>
    </source>
</evidence>
<dbReference type="AlphaFoldDB" id="A0A1M7IHY2"/>
<reference evidence="2 3" key="1">
    <citation type="submission" date="2016-11" db="EMBL/GenBank/DDBJ databases">
        <authorList>
            <person name="Varghese N."/>
            <person name="Submissions S."/>
        </authorList>
    </citation>
    <scope>NUCLEOTIDE SEQUENCE [LARGE SCALE GENOMIC DNA]</scope>
    <source>
        <strain evidence="2 3">DSM 28249</strain>
    </source>
</reference>
<keyword evidence="3" id="KW-1185">Reference proteome</keyword>
<evidence type="ECO:0000313" key="2">
    <source>
        <dbReference type="EMBL" id="SHM40341.1"/>
    </source>
</evidence>
<dbReference type="Proteomes" id="UP000322545">
    <property type="component" value="Unassembled WGS sequence"/>
</dbReference>
<dbReference type="RefSeq" id="WP_007813611.1">
    <property type="nucleotide sequence ID" value="NZ_FRCB01000007.1"/>
</dbReference>
<evidence type="ECO:0008006" key="4">
    <source>
        <dbReference type="Google" id="ProtNLM"/>
    </source>
</evidence>
<sequence>MKAKIVLTTAALTLASAMSVQAGCGKHEQQAMSCADGATWDSATKTCVPQTTS</sequence>
<name>A0A1M7IHY2_9RHOB</name>
<accession>A0A1M7IHY2</accession>
<organism evidence="2 3">
    <name type="scientific">Roseovarius litoreus</name>
    <dbReference type="NCBI Taxonomy" id="1155722"/>
    <lineage>
        <taxon>Bacteria</taxon>
        <taxon>Pseudomonadati</taxon>
        <taxon>Pseudomonadota</taxon>
        <taxon>Alphaproteobacteria</taxon>
        <taxon>Rhodobacterales</taxon>
        <taxon>Roseobacteraceae</taxon>
        <taxon>Roseovarius</taxon>
    </lineage>
</organism>
<keyword evidence="1" id="KW-0732">Signal</keyword>
<feature type="chain" id="PRO_5009926927" description="Chitin binding Peritrophin-A domain-containing protein" evidence="1">
    <location>
        <begin position="23"/>
        <end position="53"/>
    </location>
</feature>
<feature type="signal peptide" evidence="1">
    <location>
        <begin position="1"/>
        <end position="22"/>
    </location>
</feature>
<dbReference type="EMBL" id="FRCB01000007">
    <property type="protein sequence ID" value="SHM40341.1"/>
    <property type="molecule type" value="Genomic_DNA"/>
</dbReference>
<gene>
    <name evidence="2" type="ORF">SAMN05443432_10775</name>
</gene>
<proteinExistence type="predicted"/>
<protein>
    <recommendedName>
        <fullName evidence="4">Chitin binding Peritrophin-A domain-containing protein</fullName>
    </recommendedName>
</protein>